<evidence type="ECO:0000256" key="1">
    <source>
        <dbReference type="ARBA" id="ARBA00004571"/>
    </source>
</evidence>
<dbReference type="Pfam" id="PF00593">
    <property type="entry name" value="TonB_dep_Rec_b-barrel"/>
    <property type="match status" value="1"/>
</dbReference>
<proteinExistence type="inferred from homology"/>
<dbReference type="PANTHER" id="PTHR47234:SF3">
    <property type="entry name" value="SECRETIN_TONB SHORT N-TERMINAL DOMAIN-CONTAINING PROTEIN"/>
    <property type="match status" value="1"/>
</dbReference>
<feature type="signal peptide" evidence="10">
    <location>
        <begin position="1"/>
        <end position="33"/>
    </location>
</feature>
<keyword evidence="3 8" id="KW-1134">Transmembrane beta strand</keyword>
<evidence type="ECO:0000256" key="8">
    <source>
        <dbReference type="PROSITE-ProRule" id="PRU01360"/>
    </source>
</evidence>
<dbReference type="InterPro" id="IPR037066">
    <property type="entry name" value="Plug_dom_sf"/>
</dbReference>
<evidence type="ECO:0000256" key="2">
    <source>
        <dbReference type="ARBA" id="ARBA00022448"/>
    </source>
</evidence>
<keyword evidence="5 9" id="KW-0798">TonB box</keyword>
<keyword evidence="14" id="KW-1185">Reference proteome</keyword>
<protein>
    <submittedName>
        <fullName evidence="13">TonB-dependent receptor</fullName>
    </submittedName>
</protein>
<reference evidence="13 14" key="1">
    <citation type="submission" date="2021-07" db="EMBL/GenBank/DDBJ databases">
        <title>Shewanella sp. nov, isolated from SCS.</title>
        <authorList>
            <person name="Cao W.R."/>
        </authorList>
    </citation>
    <scope>NUCLEOTIDE SEQUENCE [LARGE SCALE GENOMIC DNA]</scope>
    <source>
        <strain evidence="13 14">NR704-98</strain>
    </source>
</reference>
<keyword evidence="10" id="KW-0732">Signal</keyword>
<keyword evidence="7 8" id="KW-0998">Cell outer membrane</keyword>
<dbReference type="CDD" id="cd01347">
    <property type="entry name" value="ligand_gated_channel"/>
    <property type="match status" value="1"/>
</dbReference>
<evidence type="ECO:0000256" key="4">
    <source>
        <dbReference type="ARBA" id="ARBA00022692"/>
    </source>
</evidence>
<feature type="chain" id="PRO_5047330866" evidence="10">
    <location>
        <begin position="34"/>
        <end position="877"/>
    </location>
</feature>
<evidence type="ECO:0000256" key="9">
    <source>
        <dbReference type="RuleBase" id="RU003357"/>
    </source>
</evidence>
<dbReference type="RefSeq" id="WP_220109758.1">
    <property type="nucleotide sequence ID" value="NZ_JAHZST010000006.1"/>
</dbReference>
<evidence type="ECO:0000256" key="5">
    <source>
        <dbReference type="ARBA" id="ARBA00023077"/>
    </source>
</evidence>
<comment type="subcellular location">
    <subcellularLocation>
        <location evidence="1 8">Cell outer membrane</location>
        <topology evidence="1 8">Multi-pass membrane protein</topology>
    </subcellularLocation>
</comment>
<keyword evidence="13" id="KW-0675">Receptor</keyword>
<name>A0ABS7E325_9GAMM</name>
<dbReference type="Proteomes" id="UP001195963">
    <property type="component" value="Unassembled WGS sequence"/>
</dbReference>
<dbReference type="Pfam" id="PF07715">
    <property type="entry name" value="Plug"/>
    <property type="match status" value="1"/>
</dbReference>
<evidence type="ECO:0000256" key="3">
    <source>
        <dbReference type="ARBA" id="ARBA00022452"/>
    </source>
</evidence>
<dbReference type="SUPFAM" id="SSF56935">
    <property type="entry name" value="Porins"/>
    <property type="match status" value="1"/>
</dbReference>
<evidence type="ECO:0000313" key="14">
    <source>
        <dbReference type="Proteomes" id="UP001195963"/>
    </source>
</evidence>
<organism evidence="13 14">
    <name type="scientific">Shewanella nanhaiensis</name>
    <dbReference type="NCBI Taxonomy" id="2864872"/>
    <lineage>
        <taxon>Bacteria</taxon>
        <taxon>Pseudomonadati</taxon>
        <taxon>Pseudomonadota</taxon>
        <taxon>Gammaproteobacteria</taxon>
        <taxon>Alteromonadales</taxon>
        <taxon>Shewanellaceae</taxon>
        <taxon>Shewanella</taxon>
    </lineage>
</organism>
<keyword evidence="2 8" id="KW-0813">Transport</keyword>
<dbReference type="InterPro" id="IPR012910">
    <property type="entry name" value="Plug_dom"/>
</dbReference>
<evidence type="ECO:0000313" key="13">
    <source>
        <dbReference type="EMBL" id="MBW8183994.1"/>
    </source>
</evidence>
<evidence type="ECO:0000256" key="7">
    <source>
        <dbReference type="ARBA" id="ARBA00023237"/>
    </source>
</evidence>
<evidence type="ECO:0000259" key="11">
    <source>
        <dbReference type="Pfam" id="PF00593"/>
    </source>
</evidence>
<dbReference type="PANTHER" id="PTHR47234">
    <property type="match status" value="1"/>
</dbReference>
<dbReference type="InterPro" id="IPR039426">
    <property type="entry name" value="TonB-dep_rcpt-like"/>
</dbReference>
<dbReference type="InterPro" id="IPR036942">
    <property type="entry name" value="Beta-barrel_TonB_sf"/>
</dbReference>
<evidence type="ECO:0000259" key="12">
    <source>
        <dbReference type="Pfam" id="PF07715"/>
    </source>
</evidence>
<feature type="domain" description="TonB-dependent receptor-like beta-barrel" evidence="11">
    <location>
        <begin position="407"/>
        <end position="826"/>
    </location>
</feature>
<gene>
    <name evidence="13" type="ORF">K0625_09940</name>
</gene>
<keyword evidence="6 8" id="KW-0472">Membrane</keyword>
<dbReference type="Gene3D" id="2.170.130.10">
    <property type="entry name" value="TonB-dependent receptor, plug domain"/>
    <property type="match status" value="1"/>
</dbReference>
<sequence length="877" mass="94443">MTIRNRKKFGFNALSFAVSMALAGTLGSSAASAADDKDKLEDVEKIAVVGSRATPRSIGDSTVPIDIISGDDIRKSGNSDMLEILKGAVPSLNVHSNPISDAASLVRPANLRGLSADSTLILLNGKRRHRSSVIAFLGGGINDGAHGPDISVIPSIALKQVEVLRDGAAAQYGSDAIAGVMNFVLKDNAEGGSLEVKTGEYYEGDGATTEVSGNIGMPLTEDGFVNLSFQYKNADPTSRSVQRPDAQAFADAGLDVANPAQIWGSPEIKDDITLFANLGLDLDDHSEAYLFGNYSERDVKGGFYYRNPHNRPGVYSNDDGATLLVGDLTPGPVGQVNDGLGLGDGIDCPVINITSADVTQQQDYIDNVQNNPNCFAFNEMNGLAGGFTPNFGGNIVDTSLVAGTKGEFQMEFLEGILYDFSGSYGSNESSYKIVNTLNASMGPDSPRDFNPGKYIQTEWNFNADFVKYVDWGLSDDVSIATGLEWHDETFEVVAGDEASFKVGPLFSQGFGIGSNGFPGFQPSAAGEYTRKNKAIYLDTSMPILDSLVAEFAVRYEDYDSFGSTVNYKLAANWNIIDELAVRGSFNTGFRAPTVGQANVSNVQTNLSGGVLVDSALLPPTNPISAQLGGTELTPEESKSFTFGTVYTQGDFFLTVDYYNIKVDDRISQSEKIELTDADKATLKAAGVPNVDGLSQVSFFTNDFDTTTQGVDIVANYSAELFAGDSTFALAYNWNKTEVDRYTDITGDFKVSRLENDLPNHRATFTWGQSWDQFNLFTRVNYFGEYQGVHVDYDATINTGEAAVTVDMELSYFINDSFSVALGAQNLFDQDATEIDFTPAGAAECGGCTNNQWGGIYYETSPFGFNGGYYYLKGTYTF</sequence>
<dbReference type="InterPro" id="IPR000531">
    <property type="entry name" value="Beta-barrel_TonB"/>
</dbReference>
<evidence type="ECO:0000256" key="10">
    <source>
        <dbReference type="SAM" id="SignalP"/>
    </source>
</evidence>
<keyword evidence="4 8" id="KW-0812">Transmembrane</keyword>
<dbReference type="Gene3D" id="2.40.170.20">
    <property type="entry name" value="TonB-dependent receptor, beta-barrel domain"/>
    <property type="match status" value="1"/>
</dbReference>
<dbReference type="EMBL" id="JAHZST010000006">
    <property type="protein sequence ID" value="MBW8183994.1"/>
    <property type="molecule type" value="Genomic_DNA"/>
</dbReference>
<feature type="domain" description="TonB-dependent receptor plug" evidence="12">
    <location>
        <begin position="60"/>
        <end position="180"/>
    </location>
</feature>
<evidence type="ECO:0000256" key="6">
    <source>
        <dbReference type="ARBA" id="ARBA00023136"/>
    </source>
</evidence>
<comment type="caution">
    <text evidence="13">The sequence shown here is derived from an EMBL/GenBank/DDBJ whole genome shotgun (WGS) entry which is preliminary data.</text>
</comment>
<comment type="similarity">
    <text evidence="8 9">Belongs to the TonB-dependent receptor family.</text>
</comment>
<accession>A0ABS7E325</accession>
<dbReference type="PROSITE" id="PS52016">
    <property type="entry name" value="TONB_DEPENDENT_REC_3"/>
    <property type="match status" value="1"/>
</dbReference>